<reference evidence="1" key="1">
    <citation type="submission" date="2021-12" db="EMBL/GenBank/DDBJ databases">
        <title>Genomes of temperate Yersinia enterocolitica phages.</title>
        <authorList>
            <person name="Hammerl J.A."/>
            <person name="Hertwig S."/>
        </authorList>
    </citation>
    <scope>NUCLEOTIDE SEQUENCE</scope>
</reference>
<evidence type="ECO:0000313" key="2">
    <source>
        <dbReference type="Proteomes" id="UP000829107"/>
    </source>
</evidence>
<keyword evidence="2" id="KW-1185">Reference proteome</keyword>
<evidence type="ECO:0000313" key="1">
    <source>
        <dbReference type="EMBL" id="UNA05732.1"/>
    </source>
</evidence>
<protein>
    <submittedName>
        <fullName evidence="1">Uncharacterized protein</fullName>
    </submittedName>
</protein>
<gene>
    <name evidence="1" type="ORF">vBYenM4218_018</name>
</gene>
<sequence length="30" mass="3449">MTHLRGAFLFRLSDVSFMLKKLGWVHAVMG</sequence>
<proteinExistence type="predicted"/>
<dbReference type="Proteomes" id="UP000829107">
    <property type="component" value="Segment"/>
</dbReference>
<organism evidence="1 2">
    <name type="scientific">Yersinia phage vB_YenM_42.18</name>
    <dbReference type="NCBI Taxonomy" id="2918926"/>
    <lineage>
        <taxon>Viruses</taxon>
        <taxon>Duplodnaviria</taxon>
        <taxon>Heunggongvirae</taxon>
        <taxon>Uroviricota</taxon>
        <taxon>Caudoviricetes</taxon>
        <taxon>Peduoviridae</taxon>
        <taxon>Firavirus</taxon>
        <taxon>Firavirus YenM4218</taxon>
    </lineage>
</organism>
<dbReference type="EMBL" id="OM046624">
    <property type="protein sequence ID" value="UNA05732.1"/>
    <property type="molecule type" value="Genomic_DNA"/>
</dbReference>
<name>A0AAE9FQK1_9CAUD</name>
<accession>A0AAE9FQK1</accession>